<dbReference type="InterPro" id="IPR032675">
    <property type="entry name" value="LRR_dom_sf"/>
</dbReference>
<organism evidence="1 2">
    <name type="scientific">Rhizophlyctis rosea</name>
    <dbReference type="NCBI Taxonomy" id="64517"/>
    <lineage>
        <taxon>Eukaryota</taxon>
        <taxon>Fungi</taxon>
        <taxon>Fungi incertae sedis</taxon>
        <taxon>Chytridiomycota</taxon>
        <taxon>Chytridiomycota incertae sedis</taxon>
        <taxon>Chytridiomycetes</taxon>
        <taxon>Rhizophlyctidales</taxon>
        <taxon>Rhizophlyctidaceae</taxon>
        <taxon>Rhizophlyctis</taxon>
    </lineage>
</organism>
<sequence length="409" mass="45759">MRYSIYGTDAPEVLQYPDEAAFKSASLVCRAWNSAVRGEVDRKCHLSGMSRVFSRFLYETHSHTFSRRKTGLSDLHIDLSFGNARLPGSIVSIVEALAITSPLRNLHLSRVSIDSMRIVKLIAQCPALKHVGFSKCSFERGVDVEDHSVHLARQQLQQVTSAVIQGNSEWEWEEGDSFMKFLAGSLAPTLRSLVLSQQLHLTLDLPQLECLDFTLVPGSVALSSLPKLKHLRVEDNGSLKYVAPLTVDLHILEARMFWEMVEDYNDYYTALASLPALRVLDVEDFNRESPEALVPTEPHIAFYRRMGPSLRGFLIDVKSTHRPLLWCVGVHCRQLTHVGICCGSPEGPPLIGVDDITAFVRGCAKLRKVSVYGWNQDLVQEVAAALREVEGVDLLVGRTCPQVTSWWFS</sequence>
<accession>A0AAD5X7N5</accession>
<evidence type="ECO:0000313" key="2">
    <source>
        <dbReference type="Proteomes" id="UP001212841"/>
    </source>
</evidence>
<gene>
    <name evidence="1" type="ORF">HK097_000293</name>
</gene>
<dbReference type="EMBL" id="JADGJD010000104">
    <property type="protein sequence ID" value="KAJ3054936.1"/>
    <property type="molecule type" value="Genomic_DNA"/>
</dbReference>
<keyword evidence="2" id="KW-1185">Reference proteome</keyword>
<dbReference type="Proteomes" id="UP001212841">
    <property type="component" value="Unassembled WGS sequence"/>
</dbReference>
<dbReference type="SUPFAM" id="SSF52047">
    <property type="entry name" value="RNI-like"/>
    <property type="match status" value="1"/>
</dbReference>
<evidence type="ECO:0000313" key="1">
    <source>
        <dbReference type="EMBL" id="KAJ3054936.1"/>
    </source>
</evidence>
<protein>
    <recommendedName>
        <fullName evidence="3">F-box domain-containing protein</fullName>
    </recommendedName>
</protein>
<comment type="caution">
    <text evidence="1">The sequence shown here is derived from an EMBL/GenBank/DDBJ whole genome shotgun (WGS) entry which is preliminary data.</text>
</comment>
<dbReference type="Gene3D" id="3.80.10.10">
    <property type="entry name" value="Ribonuclease Inhibitor"/>
    <property type="match status" value="1"/>
</dbReference>
<name>A0AAD5X7N5_9FUNG</name>
<proteinExistence type="predicted"/>
<dbReference type="AlphaFoldDB" id="A0AAD5X7N5"/>
<reference evidence="1" key="1">
    <citation type="submission" date="2020-05" db="EMBL/GenBank/DDBJ databases">
        <title>Phylogenomic resolution of chytrid fungi.</title>
        <authorList>
            <person name="Stajich J.E."/>
            <person name="Amses K."/>
            <person name="Simmons R."/>
            <person name="Seto K."/>
            <person name="Myers J."/>
            <person name="Bonds A."/>
            <person name="Quandt C.A."/>
            <person name="Barry K."/>
            <person name="Liu P."/>
            <person name="Grigoriev I."/>
            <person name="Longcore J.E."/>
            <person name="James T.Y."/>
        </authorList>
    </citation>
    <scope>NUCLEOTIDE SEQUENCE</scope>
    <source>
        <strain evidence="1">JEL0318</strain>
    </source>
</reference>
<evidence type="ECO:0008006" key="3">
    <source>
        <dbReference type="Google" id="ProtNLM"/>
    </source>
</evidence>